<dbReference type="RefSeq" id="YP_024789.1">
    <property type="nucleotide sequence ID" value="NC_005885.1"/>
</dbReference>
<dbReference type="InterPro" id="IPR010773">
    <property type="entry name" value="Mycophage_PG1_Gp7"/>
</dbReference>
<dbReference type="Proteomes" id="UP000001245">
    <property type="component" value="Segment"/>
</dbReference>
<keyword evidence="3" id="KW-1185">Reference proteome</keyword>
<keyword evidence="1" id="KW-1133">Transmembrane helix</keyword>
<organism evidence="2 3">
    <name type="scientific">Actinoplanes phage phiAsp2</name>
    <dbReference type="NCBI Taxonomy" id="279303"/>
    <lineage>
        <taxon>Viruses</taxon>
        <taxon>Duplodnaviria</taxon>
        <taxon>Heunggongvirae</taxon>
        <taxon>Uroviricota</taxon>
        <taxon>Caudoviricetes</taxon>
        <taxon>Aspduovirus</taxon>
        <taxon>Aspduovirus Asp2</taxon>
    </lineage>
</organism>
<name>Q6J828_9CAUD</name>
<dbReference type="GeneID" id="2846149"/>
<reference evidence="2 3" key="1">
    <citation type="journal article" date="2004" name="Virus Genes">
        <title>The genome of phiAsp2, an actinoplanes infecting phage.</title>
        <authorList>
            <person name="Jarling M."/>
            <person name="Bartkowiak K."/>
            <person name="Pape H."/>
            <person name="Meinhardt F."/>
        </authorList>
    </citation>
    <scope>NUCLEOTIDE SEQUENCE</scope>
</reference>
<feature type="transmembrane region" description="Helical" evidence="1">
    <location>
        <begin position="20"/>
        <end position="42"/>
    </location>
</feature>
<protein>
    <submittedName>
        <fullName evidence="2">Pas3</fullName>
    </submittedName>
</protein>
<keyword evidence="1" id="KW-0472">Membrane</keyword>
<gene>
    <name evidence="2" type="primary">pas3</name>
</gene>
<dbReference type="EMBL" id="AY576796">
    <property type="protein sequence ID" value="AAT36751.1"/>
    <property type="molecule type" value="Genomic_DNA"/>
</dbReference>
<feature type="transmembrane region" description="Helical" evidence="1">
    <location>
        <begin position="95"/>
        <end position="115"/>
    </location>
</feature>
<accession>Q6J828</accession>
<evidence type="ECO:0000313" key="3">
    <source>
        <dbReference type="Proteomes" id="UP000001245"/>
    </source>
</evidence>
<evidence type="ECO:0000256" key="1">
    <source>
        <dbReference type="SAM" id="Phobius"/>
    </source>
</evidence>
<evidence type="ECO:0000313" key="2">
    <source>
        <dbReference type="EMBL" id="AAT36751.1"/>
    </source>
</evidence>
<dbReference type="KEGG" id="vg:2846149"/>
<dbReference type="Pfam" id="PF07098">
    <property type="entry name" value="DUF1360"/>
    <property type="match status" value="1"/>
</dbReference>
<feature type="transmembrane region" description="Helical" evidence="1">
    <location>
        <begin position="63"/>
        <end position="89"/>
    </location>
</feature>
<dbReference type="OrthoDB" id="17352at10239"/>
<sequence>MGRDALSPRSMGAMTIPVWLQLLVYALAVARVTGLIVADSITEPIRDAIVVKLDDRPGSAGELVSTLITCPWCAGMWVSLAAAPLVWFWGDSPVMLIPALALAFSQVTGMTANAGR</sequence>
<keyword evidence="1" id="KW-0812">Transmembrane</keyword>
<proteinExistence type="predicted"/>